<dbReference type="Proteomes" id="UP000077266">
    <property type="component" value="Unassembled WGS sequence"/>
</dbReference>
<evidence type="ECO:0000259" key="2">
    <source>
        <dbReference type="Pfam" id="PF00561"/>
    </source>
</evidence>
<dbReference type="Pfam" id="PF00561">
    <property type="entry name" value="Abhydrolase_1"/>
    <property type="match status" value="1"/>
</dbReference>
<evidence type="ECO:0000256" key="1">
    <source>
        <dbReference type="ARBA" id="ARBA00022801"/>
    </source>
</evidence>
<reference evidence="3 4" key="1">
    <citation type="journal article" date="2016" name="Mol. Biol. Evol.">
        <title>Comparative Genomics of Early-Diverging Mushroom-Forming Fungi Provides Insights into the Origins of Lignocellulose Decay Capabilities.</title>
        <authorList>
            <person name="Nagy L.G."/>
            <person name="Riley R."/>
            <person name="Tritt A."/>
            <person name="Adam C."/>
            <person name="Daum C."/>
            <person name="Floudas D."/>
            <person name="Sun H."/>
            <person name="Yadav J.S."/>
            <person name="Pangilinan J."/>
            <person name="Larsson K.H."/>
            <person name="Matsuura K."/>
            <person name="Barry K."/>
            <person name="Labutti K."/>
            <person name="Kuo R."/>
            <person name="Ohm R.A."/>
            <person name="Bhattacharya S.S."/>
            <person name="Shirouzu T."/>
            <person name="Yoshinaga Y."/>
            <person name="Martin F.M."/>
            <person name="Grigoriev I.V."/>
            <person name="Hibbett D.S."/>
        </authorList>
    </citation>
    <scope>NUCLEOTIDE SEQUENCE [LARGE SCALE GENOMIC DNA]</scope>
    <source>
        <strain evidence="3 4">HHB12029</strain>
    </source>
</reference>
<evidence type="ECO:0000313" key="4">
    <source>
        <dbReference type="Proteomes" id="UP000077266"/>
    </source>
</evidence>
<feature type="domain" description="AB hydrolase-1" evidence="2">
    <location>
        <begin position="38"/>
        <end position="278"/>
    </location>
</feature>
<keyword evidence="4" id="KW-1185">Reference proteome</keyword>
<keyword evidence="1 3" id="KW-0378">Hydrolase</keyword>
<accession>A0A165E4F9</accession>
<protein>
    <submittedName>
        <fullName evidence="3">Alpha/beta-hydrolase</fullName>
    </submittedName>
</protein>
<name>A0A165E4F9_EXIGL</name>
<dbReference type="InParanoid" id="A0A165E4F9"/>
<dbReference type="PANTHER" id="PTHR43798:SF31">
    <property type="entry name" value="AB HYDROLASE SUPERFAMILY PROTEIN YCLE"/>
    <property type="match status" value="1"/>
</dbReference>
<dbReference type="Gene3D" id="3.40.50.1820">
    <property type="entry name" value="alpha/beta hydrolase"/>
    <property type="match status" value="1"/>
</dbReference>
<dbReference type="GO" id="GO:0016020">
    <property type="term" value="C:membrane"/>
    <property type="evidence" value="ECO:0007669"/>
    <property type="project" value="TreeGrafter"/>
</dbReference>
<sequence>MRSDKRLSLGEHAFTTSTGATLTYFVCGQGPRVLVNIAPGWGCASTMYQNSFQFLEHAFTFVHLETRGTRGSSFPSDLAHMSSWHMVEDVEALRLYLGLDALDSVMGHSNGGCIALWYAIVHPKRVNNLVLLDTEVLGPQADAVAGPATKAILDARPDRDVVEAAQKWDDDSFTSDEEFGIALNFILPLYFAKPERDVERFRREIFTNGPPQHKCIQTQHRADRRYNGQAVRLTEVKARTLIVVGREDFVCPVPVSELIKQRVRNSTLAVFDDSGHLPWVEQTEEFTHVFNAFFFELA</sequence>
<dbReference type="AlphaFoldDB" id="A0A165E4F9"/>
<evidence type="ECO:0000313" key="3">
    <source>
        <dbReference type="EMBL" id="KZV86048.1"/>
    </source>
</evidence>
<dbReference type="GO" id="GO:0016787">
    <property type="term" value="F:hydrolase activity"/>
    <property type="evidence" value="ECO:0007669"/>
    <property type="project" value="UniProtKB-KW"/>
</dbReference>
<dbReference type="OrthoDB" id="2559954at2759"/>
<dbReference type="SUPFAM" id="SSF53474">
    <property type="entry name" value="alpha/beta-Hydrolases"/>
    <property type="match status" value="1"/>
</dbReference>
<gene>
    <name evidence="3" type="ORF">EXIGLDRAFT_725232</name>
</gene>
<dbReference type="STRING" id="1314781.A0A165E4F9"/>
<dbReference type="PANTHER" id="PTHR43798">
    <property type="entry name" value="MONOACYLGLYCEROL LIPASE"/>
    <property type="match status" value="1"/>
</dbReference>
<proteinExistence type="predicted"/>
<dbReference type="EMBL" id="KV426168">
    <property type="protein sequence ID" value="KZV86048.1"/>
    <property type="molecule type" value="Genomic_DNA"/>
</dbReference>
<dbReference type="InterPro" id="IPR029058">
    <property type="entry name" value="AB_hydrolase_fold"/>
</dbReference>
<dbReference type="InterPro" id="IPR050266">
    <property type="entry name" value="AB_hydrolase_sf"/>
</dbReference>
<organism evidence="3 4">
    <name type="scientific">Exidia glandulosa HHB12029</name>
    <dbReference type="NCBI Taxonomy" id="1314781"/>
    <lineage>
        <taxon>Eukaryota</taxon>
        <taxon>Fungi</taxon>
        <taxon>Dikarya</taxon>
        <taxon>Basidiomycota</taxon>
        <taxon>Agaricomycotina</taxon>
        <taxon>Agaricomycetes</taxon>
        <taxon>Auriculariales</taxon>
        <taxon>Exidiaceae</taxon>
        <taxon>Exidia</taxon>
    </lineage>
</organism>
<dbReference type="InterPro" id="IPR000073">
    <property type="entry name" value="AB_hydrolase_1"/>
</dbReference>